<dbReference type="HAMAP" id="MF_01924">
    <property type="entry name" value="A_A_dipeptidase"/>
    <property type="match status" value="1"/>
</dbReference>
<feature type="binding site" evidence="10">
    <location>
        <position position="763"/>
    </location>
    <ligand>
        <name>Zn(2+)</name>
        <dbReference type="ChEBI" id="CHEBI:29105"/>
        <note>catalytic</note>
    </ligand>
</feature>
<dbReference type="InterPro" id="IPR001466">
    <property type="entry name" value="Beta-lactam-related"/>
</dbReference>
<dbReference type="GO" id="GO:0071555">
    <property type="term" value="P:cell wall organization"/>
    <property type="evidence" value="ECO:0007669"/>
    <property type="project" value="UniProtKB-KW"/>
</dbReference>
<accession>A0A1U7CR41</accession>
<feature type="region of interest" description="Disordered" evidence="11">
    <location>
        <begin position="784"/>
        <end position="808"/>
    </location>
</feature>
<keyword evidence="6 10" id="KW-0224">Dipeptidase</keyword>
<dbReference type="OrthoDB" id="9801430at2"/>
<comment type="catalytic activity">
    <reaction evidence="1 10">
        <text>D-alanyl-D-alanine + H2O = 2 D-alanine</text>
        <dbReference type="Rhea" id="RHEA:20661"/>
        <dbReference type="ChEBI" id="CHEBI:15377"/>
        <dbReference type="ChEBI" id="CHEBI:57416"/>
        <dbReference type="ChEBI" id="CHEBI:57822"/>
        <dbReference type="EC" id="3.4.13.22"/>
    </reaction>
</comment>
<evidence type="ECO:0000256" key="11">
    <source>
        <dbReference type="SAM" id="MobiDB-lite"/>
    </source>
</evidence>
<keyword evidence="7 10" id="KW-0482">Metalloprotease</keyword>
<keyword evidence="12" id="KW-0732">Signal</keyword>
<evidence type="ECO:0000256" key="12">
    <source>
        <dbReference type="SAM" id="SignalP"/>
    </source>
</evidence>
<feature type="site" description="Transition state stabilizer" evidence="10">
    <location>
        <position position="666"/>
    </location>
</feature>
<name>A0A1U7CR41_9BACT</name>
<feature type="chain" id="PRO_5011984588" description="D-alanyl-D-alanine dipeptidase" evidence="12">
    <location>
        <begin position="24"/>
        <end position="808"/>
    </location>
</feature>
<feature type="domain" description="Beta-lactamase-related" evidence="13">
    <location>
        <begin position="42"/>
        <end position="365"/>
    </location>
</feature>
<dbReference type="SUPFAM" id="SSF55166">
    <property type="entry name" value="Hedgehog/DD-peptidase"/>
    <property type="match status" value="1"/>
</dbReference>
<keyword evidence="8" id="KW-0961">Cell wall biogenesis/degradation</keyword>
<proteinExistence type="inferred from homology"/>
<dbReference type="Gene3D" id="3.40.710.10">
    <property type="entry name" value="DD-peptidase/beta-lactamase superfamily"/>
    <property type="match status" value="1"/>
</dbReference>
<evidence type="ECO:0000313" key="15">
    <source>
        <dbReference type="Proteomes" id="UP000186309"/>
    </source>
</evidence>
<reference evidence="15" key="1">
    <citation type="submission" date="2016-12" db="EMBL/GenBank/DDBJ databases">
        <title>Comparative genomics of four Isosphaeraceae planctomycetes: a common pool of plasmids and glycoside hydrolase genes.</title>
        <authorList>
            <person name="Ivanova A."/>
        </authorList>
    </citation>
    <scope>NUCLEOTIDE SEQUENCE [LARGE SCALE GENOMIC DNA]</scope>
    <source>
        <strain evidence="15">PX4</strain>
    </source>
</reference>
<dbReference type="Pfam" id="PF01427">
    <property type="entry name" value="Peptidase_M15"/>
    <property type="match status" value="1"/>
</dbReference>
<dbReference type="EC" id="3.4.13.22" evidence="10"/>
<keyword evidence="15" id="KW-1185">Reference proteome</keyword>
<feature type="binding site" evidence="10">
    <location>
        <position position="695"/>
    </location>
    <ligand>
        <name>Zn(2+)</name>
        <dbReference type="ChEBI" id="CHEBI:29105"/>
        <note>catalytic</note>
    </ligand>
</feature>
<dbReference type="Gene3D" id="3.30.1380.10">
    <property type="match status" value="1"/>
</dbReference>
<evidence type="ECO:0000256" key="4">
    <source>
        <dbReference type="ARBA" id="ARBA00022801"/>
    </source>
</evidence>
<comment type="cofactor">
    <cofactor evidence="10">
        <name>Zn(2+)</name>
        <dbReference type="ChEBI" id="CHEBI:29105"/>
    </cofactor>
    <text evidence="10">Binds 1 zinc ion per subunit.</text>
</comment>
<dbReference type="RefSeq" id="WP_076346741.1">
    <property type="nucleotide sequence ID" value="NZ_CP019082.1"/>
</dbReference>
<dbReference type="InterPro" id="IPR012338">
    <property type="entry name" value="Beta-lactam/transpept-like"/>
</dbReference>
<dbReference type="AlphaFoldDB" id="A0A1U7CR41"/>
<organism evidence="14 15">
    <name type="scientific">Paludisphaera borealis</name>
    <dbReference type="NCBI Taxonomy" id="1387353"/>
    <lineage>
        <taxon>Bacteria</taxon>
        <taxon>Pseudomonadati</taxon>
        <taxon>Planctomycetota</taxon>
        <taxon>Planctomycetia</taxon>
        <taxon>Isosphaerales</taxon>
        <taxon>Isosphaeraceae</taxon>
        <taxon>Paludisphaera</taxon>
    </lineage>
</organism>
<dbReference type="PANTHER" id="PTHR22935:SF95">
    <property type="entry name" value="BETA-LACTAMASE-LIKE 1-RELATED"/>
    <property type="match status" value="1"/>
</dbReference>
<keyword evidence="2 10" id="KW-0645">Protease</keyword>
<keyword evidence="4 10" id="KW-0378">Hydrolase</keyword>
<feature type="binding site" evidence="10">
    <location>
        <position position="702"/>
    </location>
    <ligand>
        <name>Zn(2+)</name>
        <dbReference type="ChEBI" id="CHEBI:29105"/>
        <note>catalytic</note>
    </ligand>
</feature>
<evidence type="ECO:0000259" key="13">
    <source>
        <dbReference type="Pfam" id="PF00144"/>
    </source>
</evidence>
<evidence type="ECO:0000256" key="2">
    <source>
        <dbReference type="ARBA" id="ARBA00022670"/>
    </source>
</evidence>
<evidence type="ECO:0000256" key="10">
    <source>
        <dbReference type="HAMAP-Rule" id="MF_01924"/>
    </source>
</evidence>
<evidence type="ECO:0000256" key="5">
    <source>
        <dbReference type="ARBA" id="ARBA00022833"/>
    </source>
</evidence>
<dbReference type="InterPro" id="IPR051478">
    <property type="entry name" value="Beta-lactamase-like_AB/R"/>
</dbReference>
<dbReference type="InterPro" id="IPR000755">
    <property type="entry name" value="A_A_dipeptidase"/>
</dbReference>
<evidence type="ECO:0000313" key="14">
    <source>
        <dbReference type="EMBL" id="APW61410.1"/>
    </source>
</evidence>
<protein>
    <recommendedName>
        <fullName evidence="10">D-alanyl-D-alanine dipeptidase</fullName>
        <shortName evidence="10">D-Ala-D-Ala dipeptidase</shortName>
        <ecNumber evidence="10">3.4.13.22</ecNumber>
    </recommendedName>
</protein>
<evidence type="ECO:0000256" key="6">
    <source>
        <dbReference type="ARBA" id="ARBA00022997"/>
    </source>
</evidence>
<dbReference type="GO" id="GO:0008270">
    <property type="term" value="F:zinc ion binding"/>
    <property type="evidence" value="ECO:0007669"/>
    <property type="project" value="UniProtKB-UniRule"/>
</dbReference>
<dbReference type="Pfam" id="PF00144">
    <property type="entry name" value="Beta-lactamase"/>
    <property type="match status" value="1"/>
</dbReference>
<comment type="similarity">
    <text evidence="9">Belongs to the beta-lactamase family.</text>
</comment>
<keyword evidence="5 10" id="KW-0862">Zinc</keyword>
<dbReference type="Proteomes" id="UP000186309">
    <property type="component" value="Chromosome"/>
</dbReference>
<dbReference type="CDD" id="cd14840">
    <property type="entry name" value="D-Ala-D-Ala_dipeptidase_Aad"/>
    <property type="match status" value="1"/>
</dbReference>
<evidence type="ECO:0000256" key="8">
    <source>
        <dbReference type="ARBA" id="ARBA00023316"/>
    </source>
</evidence>
<feature type="active site" description="Proton donor/acceptor" evidence="10">
    <location>
        <position position="760"/>
    </location>
</feature>
<dbReference type="KEGG" id="pbor:BSF38_02924"/>
<comment type="similarity">
    <text evidence="10">Belongs to the peptidase M15D family.</text>
</comment>
<sequence>MESRRKTFGAALWLMAVSTSWVAAEEEVRPRDGLAPVTTKLETLIRQVMKDQDLPAISIALVEGRTVTWAKGFGLARPKEGIAATADTVYRVGSVSKLFTDLALMQLVEQGLVDLDAPVSRYLPDFTPGNRFGTPITLRQMMTHRSGLVREPPVGHYFDLTSPSIVDTVKSLNATELVYPPTTRTKYSNAAITVVGRVVEVVRGEPFAESLKRTVIEPMGLTSTSFGTSPAIEKATARGVMWTYDGRVFDAPTFPLGTEPAGNLRSSVVDLGRMMSVLFDGGKGPGGAIVKPETLQTMWTEQFPGAASTRSFGLGFTLERFEGHERIGHGGAIYGFATDLSALPDAQIGVAVVVTKDCANATAKRISDAALRLLLALGKGEPLPEIDAGEPLEAGLAGRVAGRYGEGDSAVELVARGDRLFLTQAIGGLRTEIRVGKDGMREDGPLDFGTRLTVRDDTVTFEKITAKKVEDRKPAAPPSRWDGLIGEYGWDHNTLYIHERDGRLQALIEWFYLDPLIEESPDVFRFPKRGLYDGESIVFTRDAAGRATRAVAAGVTFERRRIDGDDGSTFRINPVRPVAALRTEALAATPPVERGEFLAPDLVDLTGLDPAIKLDVRYATTNNFLGTPVYSSARAFMQRPAAEALAKAHRSLRDRGFGLLIHDAYRPWYVTRIFWDATPESNHGFVADPTKGSKHNRGCAVDLSLYELESGRPVEMVGGYDEFSTRSNPDYPGGTSLQRWHREVLRKAMEDQGFAVNEVEWWHFDYRDWPKYPITNVPFEKVTAGKPSAAPIPASASSHRSSAQTEVE</sequence>
<feature type="signal peptide" evidence="12">
    <location>
        <begin position="1"/>
        <end position="23"/>
    </location>
</feature>
<gene>
    <name evidence="14" type="primary">ddpX</name>
    <name evidence="14" type="ORF">BSF38_02924</name>
</gene>
<dbReference type="GO" id="GO:0008237">
    <property type="term" value="F:metallopeptidase activity"/>
    <property type="evidence" value="ECO:0007669"/>
    <property type="project" value="UniProtKB-KW"/>
</dbReference>
<dbReference type="SUPFAM" id="SSF56601">
    <property type="entry name" value="beta-lactamase/transpeptidase-like"/>
    <property type="match status" value="1"/>
</dbReference>
<dbReference type="PANTHER" id="PTHR22935">
    <property type="entry name" value="PENICILLIN-BINDING PROTEIN"/>
    <property type="match status" value="1"/>
</dbReference>
<keyword evidence="3 10" id="KW-0479">Metal-binding</keyword>
<dbReference type="InterPro" id="IPR009045">
    <property type="entry name" value="Zn_M74/Hedgehog-like"/>
</dbReference>
<evidence type="ECO:0000256" key="7">
    <source>
        <dbReference type="ARBA" id="ARBA00023049"/>
    </source>
</evidence>
<evidence type="ECO:0000256" key="9">
    <source>
        <dbReference type="ARBA" id="ARBA00038473"/>
    </source>
</evidence>
<dbReference type="STRING" id="1387353.BSF38_02924"/>
<dbReference type="GO" id="GO:0006508">
    <property type="term" value="P:proteolysis"/>
    <property type="evidence" value="ECO:0007669"/>
    <property type="project" value="UniProtKB-KW"/>
</dbReference>
<evidence type="ECO:0000256" key="3">
    <source>
        <dbReference type="ARBA" id="ARBA00022723"/>
    </source>
</evidence>
<comment type="function">
    <text evidence="10">Catalyzes hydrolysis of the D-alanyl-D-alanine dipeptide.</text>
</comment>
<dbReference type="EMBL" id="CP019082">
    <property type="protein sequence ID" value="APW61410.1"/>
    <property type="molecule type" value="Genomic_DNA"/>
</dbReference>
<evidence type="ECO:0000256" key="1">
    <source>
        <dbReference type="ARBA" id="ARBA00001362"/>
    </source>
</evidence>
<dbReference type="GO" id="GO:0160237">
    <property type="term" value="F:D-Ala-D-Ala dipeptidase activity"/>
    <property type="evidence" value="ECO:0007669"/>
    <property type="project" value="UniProtKB-EC"/>
</dbReference>